<comment type="caution">
    <text evidence="1">The sequence shown here is derived from an EMBL/GenBank/DDBJ whole genome shotgun (WGS) entry which is preliminary data.</text>
</comment>
<organism evidence="1 2">
    <name type="scientific">Polypedilum vanderplanki</name>
    <name type="common">Sleeping chironomid midge</name>
    <dbReference type="NCBI Taxonomy" id="319348"/>
    <lineage>
        <taxon>Eukaryota</taxon>
        <taxon>Metazoa</taxon>
        <taxon>Ecdysozoa</taxon>
        <taxon>Arthropoda</taxon>
        <taxon>Hexapoda</taxon>
        <taxon>Insecta</taxon>
        <taxon>Pterygota</taxon>
        <taxon>Neoptera</taxon>
        <taxon>Endopterygota</taxon>
        <taxon>Diptera</taxon>
        <taxon>Nematocera</taxon>
        <taxon>Chironomoidea</taxon>
        <taxon>Chironomidae</taxon>
        <taxon>Chironominae</taxon>
        <taxon>Polypedilum</taxon>
        <taxon>Polypedilum</taxon>
    </lineage>
</organism>
<evidence type="ECO:0000313" key="1">
    <source>
        <dbReference type="EMBL" id="KAG5677338.1"/>
    </source>
</evidence>
<reference evidence="1" key="1">
    <citation type="submission" date="2021-03" db="EMBL/GenBank/DDBJ databases">
        <title>Chromosome level genome of the anhydrobiotic midge Polypedilum vanderplanki.</title>
        <authorList>
            <person name="Yoshida Y."/>
            <person name="Kikawada T."/>
            <person name="Gusev O."/>
        </authorList>
    </citation>
    <scope>NUCLEOTIDE SEQUENCE</scope>
    <source>
        <strain evidence="1">NIAS01</strain>
        <tissue evidence="1">Whole body or cell culture</tissue>
    </source>
</reference>
<protein>
    <submittedName>
        <fullName evidence="1">Uncharacterized protein</fullName>
    </submittedName>
</protein>
<keyword evidence="2" id="KW-1185">Reference proteome</keyword>
<dbReference type="OrthoDB" id="7744747at2759"/>
<dbReference type="AlphaFoldDB" id="A0A9J6C5N7"/>
<name>A0A9J6C5N7_POLVA</name>
<proteinExistence type="predicted"/>
<accession>A0A9J6C5N7</accession>
<gene>
    <name evidence="1" type="ORF">PVAND_007106</name>
</gene>
<dbReference type="EMBL" id="JADBJN010000002">
    <property type="protein sequence ID" value="KAG5677338.1"/>
    <property type="molecule type" value="Genomic_DNA"/>
</dbReference>
<sequence length="98" mass="11768">MYVTRRRKKQLPIGPLQIFDERVDWSNEIKYLGIVIDKKLTFKAHIEYVIKRANNAIRVLYPLLSRKSKLNTHKQTPYLQVSYSSNLDIWLSSYKRNR</sequence>
<dbReference type="Proteomes" id="UP001107558">
    <property type="component" value="Chromosome 2"/>
</dbReference>
<evidence type="ECO:0000313" key="2">
    <source>
        <dbReference type="Proteomes" id="UP001107558"/>
    </source>
</evidence>